<evidence type="ECO:0000256" key="1">
    <source>
        <dbReference type="ARBA" id="ARBA00002264"/>
    </source>
</evidence>
<keyword evidence="6 10" id="KW-0812">Transmembrane</keyword>
<evidence type="ECO:0000256" key="8">
    <source>
        <dbReference type="ARBA" id="ARBA00023136"/>
    </source>
</evidence>
<dbReference type="InterPro" id="IPR035906">
    <property type="entry name" value="MetI-like_sf"/>
</dbReference>
<sequence>MTEAVIVGARAKPKRRRRRFTAGIAGQYLALVLTVALTVFPLVWLFLTSIRSSADIFSVPVHIIPETATLTQYVSVFAQYDTMGYVWNTVIVSVATVVLVHLLAIPCAYALSRFRMPGAMLIFGLLLIMRMIGHRACHPALCRVCRHGSARHGLGADSQPYGGQTARRHLAASGLHSGRAERDRRGRPVGRRRHRAHAGPDRGAADCARHRRQRRHHLPLHLERPLARANADLEQGRADAAGRAHQFRLAVRHRLGRHVGRRRAHGHPDLGVRLVCPGAAGQRPDHRRGSRLSSGHRPQGARRLRRGRLSDDR</sequence>
<proteinExistence type="predicted"/>
<keyword evidence="5" id="KW-0762">Sugar transport</keyword>
<keyword evidence="7 10" id="KW-1133">Transmembrane helix</keyword>
<evidence type="ECO:0000256" key="2">
    <source>
        <dbReference type="ARBA" id="ARBA00004651"/>
    </source>
</evidence>
<feature type="transmembrane region" description="Helical" evidence="10">
    <location>
        <begin position="20"/>
        <end position="47"/>
    </location>
</feature>
<feature type="region of interest" description="Disordered" evidence="9">
    <location>
        <begin position="168"/>
        <end position="223"/>
    </location>
</feature>
<evidence type="ECO:0000256" key="4">
    <source>
        <dbReference type="ARBA" id="ARBA00022475"/>
    </source>
</evidence>
<evidence type="ECO:0000256" key="9">
    <source>
        <dbReference type="SAM" id="MobiDB-lite"/>
    </source>
</evidence>
<keyword evidence="8 10" id="KW-0472">Membrane</keyword>
<evidence type="ECO:0000256" key="10">
    <source>
        <dbReference type="SAM" id="Phobius"/>
    </source>
</evidence>
<dbReference type="SUPFAM" id="SSF161098">
    <property type="entry name" value="MetI-like"/>
    <property type="match status" value="1"/>
</dbReference>
<organism evidence="11 12">
    <name type="scientific">Mesorhizobium plurifarium</name>
    <dbReference type="NCBI Taxonomy" id="69974"/>
    <lineage>
        <taxon>Bacteria</taxon>
        <taxon>Pseudomonadati</taxon>
        <taxon>Pseudomonadota</taxon>
        <taxon>Alphaproteobacteria</taxon>
        <taxon>Hyphomicrobiales</taxon>
        <taxon>Phyllobacteriaceae</taxon>
        <taxon>Mesorhizobium</taxon>
    </lineage>
</organism>
<evidence type="ECO:0000256" key="3">
    <source>
        <dbReference type="ARBA" id="ARBA00022448"/>
    </source>
</evidence>
<dbReference type="InterPro" id="IPR050901">
    <property type="entry name" value="BP-dep_ABC_trans_perm"/>
</dbReference>
<dbReference type="PANTHER" id="PTHR32243">
    <property type="entry name" value="MALTOSE TRANSPORT SYSTEM PERMEASE-RELATED"/>
    <property type="match status" value="1"/>
</dbReference>
<keyword evidence="3" id="KW-0813">Transport</keyword>
<evidence type="ECO:0000313" key="11">
    <source>
        <dbReference type="EMBL" id="CDX19865.1"/>
    </source>
</evidence>
<dbReference type="EMBL" id="CCMZ01000024">
    <property type="protein sequence ID" value="CDX19865.1"/>
    <property type="molecule type" value="Genomic_DNA"/>
</dbReference>
<feature type="compositionally biased region" description="Basic and acidic residues" evidence="9">
    <location>
        <begin position="198"/>
        <end position="208"/>
    </location>
</feature>
<name>A0A090DZH5_MESPL</name>
<evidence type="ECO:0000256" key="5">
    <source>
        <dbReference type="ARBA" id="ARBA00022597"/>
    </source>
</evidence>
<feature type="compositionally biased region" description="Basic residues" evidence="9">
    <location>
        <begin position="209"/>
        <end position="219"/>
    </location>
</feature>
<protein>
    <recommendedName>
        <fullName evidence="13">ABC transmembrane type-1 domain-containing protein</fullName>
    </recommendedName>
</protein>
<dbReference type="AlphaFoldDB" id="A0A090DZH5"/>
<dbReference type="Gene3D" id="1.10.3720.10">
    <property type="entry name" value="MetI-like"/>
    <property type="match status" value="1"/>
</dbReference>
<evidence type="ECO:0000313" key="12">
    <source>
        <dbReference type="Proteomes" id="UP000045285"/>
    </source>
</evidence>
<evidence type="ECO:0008006" key="13">
    <source>
        <dbReference type="Google" id="ProtNLM"/>
    </source>
</evidence>
<comment type="function">
    <text evidence="1">Part of the ABC transporter complex MalEFGK involved in maltose/maltodextrin import. Probably responsible for the translocation of the substrate across the membrane.</text>
</comment>
<evidence type="ECO:0000256" key="6">
    <source>
        <dbReference type="ARBA" id="ARBA00022692"/>
    </source>
</evidence>
<feature type="region of interest" description="Disordered" evidence="9">
    <location>
        <begin position="258"/>
        <end position="313"/>
    </location>
</feature>
<keyword evidence="12" id="KW-1185">Reference proteome</keyword>
<evidence type="ECO:0000256" key="7">
    <source>
        <dbReference type="ARBA" id="ARBA00022989"/>
    </source>
</evidence>
<dbReference type="PANTHER" id="PTHR32243:SF50">
    <property type="entry name" value="MALTOSE_MALTODEXTRIN TRANSPORT SYSTEM PERMEASE PROTEIN MALG"/>
    <property type="match status" value="1"/>
</dbReference>
<feature type="compositionally biased region" description="Basic residues" evidence="9">
    <location>
        <begin position="187"/>
        <end position="197"/>
    </location>
</feature>
<feature type="transmembrane region" description="Helical" evidence="10">
    <location>
        <begin position="85"/>
        <end position="111"/>
    </location>
</feature>
<accession>A0A090DZH5</accession>
<gene>
    <name evidence="11" type="ORF">MPL3356_300157</name>
</gene>
<comment type="subcellular location">
    <subcellularLocation>
        <location evidence="2">Cell membrane</location>
        <topology evidence="2">Multi-pass membrane protein</topology>
    </subcellularLocation>
</comment>
<keyword evidence="4" id="KW-1003">Cell membrane</keyword>
<dbReference type="GO" id="GO:0005886">
    <property type="term" value="C:plasma membrane"/>
    <property type="evidence" value="ECO:0007669"/>
    <property type="project" value="UniProtKB-SubCell"/>
</dbReference>
<dbReference type="Proteomes" id="UP000045285">
    <property type="component" value="Unassembled WGS sequence"/>
</dbReference>
<reference evidence="12" key="1">
    <citation type="submission" date="2014-08" db="EMBL/GenBank/DDBJ databases">
        <authorList>
            <person name="Moulin L."/>
        </authorList>
    </citation>
    <scope>NUCLEOTIDE SEQUENCE [LARGE SCALE GENOMIC DNA]</scope>
</reference>